<protein>
    <submittedName>
        <fullName evidence="2">Uncharacterized protein</fullName>
    </submittedName>
</protein>
<dbReference type="Proteomes" id="UP001151760">
    <property type="component" value="Unassembled WGS sequence"/>
</dbReference>
<keyword evidence="3" id="KW-1185">Reference proteome</keyword>
<dbReference type="EMBL" id="BQNB010021631">
    <property type="protein sequence ID" value="GJU08428.1"/>
    <property type="molecule type" value="Genomic_DNA"/>
</dbReference>
<proteinExistence type="predicted"/>
<accession>A0ABQ5JA78</accession>
<name>A0ABQ5JA78_9ASTR</name>
<feature type="region of interest" description="Disordered" evidence="1">
    <location>
        <begin position="162"/>
        <end position="247"/>
    </location>
</feature>
<organism evidence="2 3">
    <name type="scientific">Tanacetum coccineum</name>
    <dbReference type="NCBI Taxonomy" id="301880"/>
    <lineage>
        <taxon>Eukaryota</taxon>
        <taxon>Viridiplantae</taxon>
        <taxon>Streptophyta</taxon>
        <taxon>Embryophyta</taxon>
        <taxon>Tracheophyta</taxon>
        <taxon>Spermatophyta</taxon>
        <taxon>Magnoliopsida</taxon>
        <taxon>eudicotyledons</taxon>
        <taxon>Gunneridae</taxon>
        <taxon>Pentapetalae</taxon>
        <taxon>asterids</taxon>
        <taxon>campanulids</taxon>
        <taxon>Asterales</taxon>
        <taxon>Asteraceae</taxon>
        <taxon>Asteroideae</taxon>
        <taxon>Anthemideae</taxon>
        <taxon>Anthemidinae</taxon>
        <taxon>Tanacetum</taxon>
    </lineage>
</organism>
<reference evidence="2" key="1">
    <citation type="journal article" date="2022" name="Int. J. Mol. Sci.">
        <title>Draft Genome of Tanacetum Coccineum: Genomic Comparison of Closely Related Tanacetum-Family Plants.</title>
        <authorList>
            <person name="Yamashiro T."/>
            <person name="Shiraishi A."/>
            <person name="Nakayama K."/>
            <person name="Satake H."/>
        </authorList>
    </citation>
    <scope>NUCLEOTIDE SEQUENCE</scope>
</reference>
<gene>
    <name evidence="2" type="ORF">Tco_1124858</name>
</gene>
<evidence type="ECO:0000313" key="2">
    <source>
        <dbReference type="EMBL" id="GJU08428.1"/>
    </source>
</evidence>
<evidence type="ECO:0000313" key="3">
    <source>
        <dbReference type="Proteomes" id="UP001151760"/>
    </source>
</evidence>
<evidence type="ECO:0000256" key="1">
    <source>
        <dbReference type="SAM" id="MobiDB-lite"/>
    </source>
</evidence>
<sequence>MGFAIGSTIRALETRIDVAMAHSLVPDEELREFTSEYYIPSALHPVVPQRGLSIADFPVEKCIAQQKYPFRGKCRLWQFIPHSPLLFPPSMTPLGQNDGIVAKLRSLQCYTENKCLRRWRRCFSGNDALFPWDFAFYTRDGEEPLLESTAGRTMELVLEQPEAESTDVLAPTPLRSVPGAIVEPPRPDAASVGSSEDADVAEVDSGLKRKRATGDDGAGPSKRVRHVSLGLSTSTEEETPDASPTLAAKEVIETPPPNPLPRLVPRCLRVCQWIRLMGEFDHGTGVSRISRAQWRQLSNGFLMNAKSVQKIERSVLLEDTGADAQLRQSLERGVGLWMSKRRAAQTLIEYVEELDPPHVVPMLTAVGIIEPTERLACHVHIESQEVYSPLGMCVKWALARGKAEAVENS</sequence>
<reference evidence="2" key="2">
    <citation type="submission" date="2022-01" db="EMBL/GenBank/DDBJ databases">
        <authorList>
            <person name="Yamashiro T."/>
            <person name="Shiraishi A."/>
            <person name="Satake H."/>
            <person name="Nakayama K."/>
        </authorList>
    </citation>
    <scope>NUCLEOTIDE SEQUENCE</scope>
</reference>
<comment type="caution">
    <text evidence="2">The sequence shown here is derived from an EMBL/GenBank/DDBJ whole genome shotgun (WGS) entry which is preliminary data.</text>
</comment>